<protein>
    <submittedName>
        <fullName evidence="2">Uncharacterized protein</fullName>
    </submittedName>
</protein>
<evidence type="ECO:0000313" key="3">
    <source>
        <dbReference type="Proteomes" id="UP000326396"/>
    </source>
</evidence>
<proteinExistence type="predicted"/>
<dbReference type="EMBL" id="SZYD01000026">
    <property type="protein sequence ID" value="KAD2275735.1"/>
    <property type="molecule type" value="Genomic_DNA"/>
</dbReference>
<evidence type="ECO:0000313" key="2">
    <source>
        <dbReference type="EMBL" id="KAD2275735.1"/>
    </source>
</evidence>
<name>A0A5N6LKF5_9ASTR</name>
<gene>
    <name evidence="2" type="ORF">E3N88_41503</name>
</gene>
<feature type="compositionally biased region" description="Polar residues" evidence="1">
    <location>
        <begin position="1"/>
        <end position="23"/>
    </location>
</feature>
<organism evidence="2 3">
    <name type="scientific">Mikania micrantha</name>
    <name type="common">bitter vine</name>
    <dbReference type="NCBI Taxonomy" id="192012"/>
    <lineage>
        <taxon>Eukaryota</taxon>
        <taxon>Viridiplantae</taxon>
        <taxon>Streptophyta</taxon>
        <taxon>Embryophyta</taxon>
        <taxon>Tracheophyta</taxon>
        <taxon>Spermatophyta</taxon>
        <taxon>Magnoliopsida</taxon>
        <taxon>eudicotyledons</taxon>
        <taxon>Gunneridae</taxon>
        <taxon>Pentapetalae</taxon>
        <taxon>asterids</taxon>
        <taxon>campanulids</taxon>
        <taxon>Asterales</taxon>
        <taxon>Asteraceae</taxon>
        <taxon>Asteroideae</taxon>
        <taxon>Heliantheae alliance</taxon>
        <taxon>Eupatorieae</taxon>
        <taxon>Mikania</taxon>
    </lineage>
</organism>
<sequence>MTSSTPFMSTGKSCLTNLPSSSHNARKKNRCMSPIRMSELTEDEQFNLRESTKDVFTCVSKVVYTVEFQKHGLPHAHICLFMDKDHKCPTVDHIDQFISAEIPDRSVDPDLYSLVREFMIHGPCGADNMNCPCMVDRKCSKNFPKKFYTHTSIDTGGFPIYKRRDSGYFVEKSGVKLDNRSVVAYNKVLLKRYQAHINVEWCNQSGSIKYLFKYINKGPDRATISLVDSTTTNDQVNLTSFVTRLPFHLPGQQQIVYGAEDDIDIVLNKSTVASSMFLSWMMCNETYEYARIHSVPPSLGEAYFLRILLNKVKGPKSFDDILTVNGLKCPTFRNACYAMGLLDDDTEYIEDIQEVSHTGTGYYIRSLFAIMLMSNSLSKPDFVWENTWKYLSDDILYRQQKLLKYPEWLLDIEEGKVGGLNNNEGLIEVPNDLLIADSLDPISDLIDFVYPSILQNFKNPNFFQERAILAPKNNVVEGINDRLMSMFPGDDMEYLSSDSIC</sequence>
<dbReference type="PANTHER" id="PTHR10492:SF57">
    <property type="entry name" value="ATP-DEPENDENT DNA HELICASE"/>
    <property type="match status" value="1"/>
</dbReference>
<evidence type="ECO:0000256" key="1">
    <source>
        <dbReference type="SAM" id="MobiDB-lite"/>
    </source>
</evidence>
<keyword evidence="3" id="KW-1185">Reference proteome</keyword>
<accession>A0A5N6LKF5</accession>
<dbReference type="PANTHER" id="PTHR10492">
    <property type="match status" value="1"/>
</dbReference>
<comment type="caution">
    <text evidence="2">The sequence shown here is derived from an EMBL/GenBank/DDBJ whole genome shotgun (WGS) entry which is preliminary data.</text>
</comment>
<dbReference type="AlphaFoldDB" id="A0A5N6LKF5"/>
<feature type="region of interest" description="Disordered" evidence="1">
    <location>
        <begin position="1"/>
        <end position="29"/>
    </location>
</feature>
<reference evidence="2 3" key="1">
    <citation type="submission" date="2019-05" db="EMBL/GenBank/DDBJ databases">
        <title>Mikania micrantha, genome provides insights into the molecular mechanism of rapid growth.</title>
        <authorList>
            <person name="Liu B."/>
        </authorList>
    </citation>
    <scope>NUCLEOTIDE SEQUENCE [LARGE SCALE GENOMIC DNA]</scope>
    <source>
        <strain evidence="2">NLD-2019</strain>
        <tissue evidence="2">Leaf</tissue>
    </source>
</reference>
<dbReference type="Proteomes" id="UP000326396">
    <property type="component" value="Unassembled WGS sequence"/>
</dbReference>
<dbReference type="OrthoDB" id="1934728at2759"/>